<dbReference type="Pfam" id="PF13557">
    <property type="entry name" value="Phenol_MetA_deg"/>
    <property type="match status" value="1"/>
</dbReference>
<name>E6QDX5_9ZZZZ</name>
<reference evidence="1" key="1">
    <citation type="submission" date="2009-10" db="EMBL/GenBank/DDBJ databases">
        <title>Diversity of trophic interactions inside an arsenic-rich microbial ecosystem.</title>
        <authorList>
            <person name="Bertin P.N."/>
            <person name="Heinrich-Salmeron A."/>
            <person name="Pelletier E."/>
            <person name="Goulhen-Chollet F."/>
            <person name="Arsene-Ploetze F."/>
            <person name="Gallien S."/>
            <person name="Calteau A."/>
            <person name="Vallenet D."/>
            <person name="Casiot C."/>
            <person name="Chane-Woon-Ming B."/>
            <person name="Giloteaux L."/>
            <person name="Barakat M."/>
            <person name="Bonnefoy V."/>
            <person name="Bruneel O."/>
            <person name="Chandler M."/>
            <person name="Cleiss J."/>
            <person name="Duran R."/>
            <person name="Elbaz-Poulichet F."/>
            <person name="Fonknechten N."/>
            <person name="Lauga B."/>
            <person name="Mornico D."/>
            <person name="Ortet P."/>
            <person name="Schaeffer C."/>
            <person name="Siguier P."/>
            <person name="Alexander Thil Smith A."/>
            <person name="Van Dorsselaer A."/>
            <person name="Weissenbach J."/>
            <person name="Medigue C."/>
            <person name="Le Paslier D."/>
        </authorList>
    </citation>
    <scope>NUCLEOTIDE SEQUENCE</scope>
</reference>
<protein>
    <recommendedName>
        <fullName evidence="2">Protein involved in meta-pathway of phenol degradation</fullName>
    </recommendedName>
</protein>
<accession>E6QDX5</accession>
<dbReference type="InterPro" id="IPR025737">
    <property type="entry name" value="FApF"/>
</dbReference>
<evidence type="ECO:0008006" key="2">
    <source>
        <dbReference type="Google" id="ProtNLM"/>
    </source>
</evidence>
<comment type="caution">
    <text evidence="1">The sequence shown here is derived from an EMBL/GenBank/DDBJ whole genome shotgun (WGS) entry which is preliminary data.</text>
</comment>
<sequence length="442" mass="48186">MAMCVASSLLIGILGQTQDRKVPLHPFVNQGTVGAQQHQGNNNHPRHGPLMPTFKFCRISGTRGNGIAVPSVCTFEAAFKFDSTESPHYVYNVTGDRDNNLRKNKCLVNNISYSVVFFRSLSRIAVIAATTMIISYGLIGGSLAQAAPVTEPAGINLGDTSFNDGFSRLSPGWVYQQYFQISHFNAITGASGNVIPASKNINVNAIASINQLVYVTPYRLFGGSLGATALLPFVDLAANPENPSLNLKANGFGIGDLTWGVFLQMPPIISGGRPIFTDRFEFDVISPIGSYNKNKDINQGSGYWSIAPYYAFTVLPAPRCELSARLNYLYNFSNSTPASGSPFSPGTYTRAGQAVWINFATSYVAIHGLDVGINGYYFKQFTNDRVDGFAQPNSKVTNLSIGPGISYEPYKSTLFFINDYFPIVAKNTFSGFQLVFRYVHAF</sequence>
<evidence type="ECO:0000313" key="1">
    <source>
        <dbReference type="EMBL" id="CBI05401.1"/>
    </source>
</evidence>
<dbReference type="EMBL" id="CABP01000113">
    <property type="protein sequence ID" value="CBI05401.1"/>
    <property type="molecule type" value="Genomic_DNA"/>
</dbReference>
<gene>
    <name evidence="1" type="ORF">CARN5_1100</name>
</gene>
<dbReference type="AlphaFoldDB" id="E6QDX5"/>
<organism evidence="1">
    <name type="scientific">mine drainage metagenome</name>
    <dbReference type="NCBI Taxonomy" id="410659"/>
    <lineage>
        <taxon>unclassified sequences</taxon>
        <taxon>metagenomes</taxon>
        <taxon>ecological metagenomes</taxon>
    </lineage>
</organism>
<proteinExistence type="predicted"/>